<dbReference type="GO" id="GO:0050218">
    <property type="term" value="F:propionate-CoA ligase activity"/>
    <property type="evidence" value="ECO:0007669"/>
    <property type="project" value="TreeGrafter"/>
</dbReference>
<feature type="domain" description="AMP-binding enzyme C-terminal" evidence="2">
    <location>
        <begin position="34"/>
        <end position="112"/>
    </location>
</feature>
<evidence type="ECO:0000256" key="1">
    <source>
        <dbReference type="ARBA" id="ARBA00013275"/>
    </source>
</evidence>
<accession>A0A9C6TZC5</accession>
<dbReference type="Gene3D" id="3.30.300.30">
    <property type="match status" value="1"/>
</dbReference>
<dbReference type="GO" id="GO:0003987">
    <property type="term" value="F:acetate-CoA ligase activity"/>
    <property type="evidence" value="ECO:0007669"/>
    <property type="project" value="UniProtKB-EC"/>
</dbReference>
<sequence>MDAGFRDEFGYVYVTARDDDVINVSGHRLATSAIEDVVMSHPDVIDTAVVGVPEPTRGEVPLCLFVMRQGAQKKESEISRELVNMVRELIGAIAAFRLSGAVRGLPRTRSGKTARKSIADLARNKFVKIPGTIEDPSVYREIKMVLQKLGYARTAPDPE</sequence>
<evidence type="ECO:0000313" key="4">
    <source>
        <dbReference type="RefSeq" id="XP_052119919.1"/>
    </source>
</evidence>
<dbReference type="Proteomes" id="UP000504606">
    <property type="component" value="Unplaced"/>
</dbReference>
<dbReference type="OrthoDB" id="1706066at2759"/>
<dbReference type="AlphaFoldDB" id="A0A9C6TZC5"/>
<proteinExistence type="predicted"/>
<keyword evidence="3" id="KW-1185">Reference proteome</keyword>
<dbReference type="GeneID" id="127748835"/>
<dbReference type="PANTHER" id="PTHR43347">
    <property type="entry name" value="ACYL-COA SYNTHETASE"/>
    <property type="match status" value="1"/>
</dbReference>
<dbReference type="PANTHER" id="PTHR43347:SF3">
    <property type="entry name" value="ACYL-COA SYNTHETASE SHORT-CHAIN FAMILY MEMBER 3, MITOCHONDRIAL"/>
    <property type="match status" value="1"/>
</dbReference>
<dbReference type="GO" id="GO:0005759">
    <property type="term" value="C:mitochondrial matrix"/>
    <property type="evidence" value="ECO:0007669"/>
    <property type="project" value="TreeGrafter"/>
</dbReference>
<dbReference type="Pfam" id="PF13193">
    <property type="entry name" value="AMP-binding_C"/>
    <property type="match status" value="1"/>
</dbReference>
<protein>
    <recommendedName>
        <fullName evidence="1">acetate--CoA ligase</fullName>
        <ecNumber evidence="1">6.2.1.1</ecNumber>
    </recommendedName>
</protein>
<gene>
    <name evidence="4" type="primary">LOC127748835</name>
</gene>
<evidence type="ECO:0000313" key="3">
    <source>
        <dbReference type="Proteomes" id="UP000504606"/>
    </source>
</evidence>
<reference evidence="4" key="1">
    <citation type="submission" date="2025-08" db="UniProtKB">
        <authorList>
            <consortium name="RefSeq"/>
        </authorList>
    </citation>
    <scope>IDENTIFICATION</scope>
    <source>
        <tissue evidence="4">Whole organism</tissue>
    </source>
</reference>
<dbReference type="InterPro" id="IPR045851">
    <property type="entry name" value="AMP-bd_C_sf"/>
</dbReference>
<evidence type="ECO:0000259" key="2">
    <source>
        <dbReference type="Pfam" id="PF13193"/>
    </source>
</evidence>
<dbReference type="RefSeq" id="XP_052119919.1">
    <property type="nucleotide sequence ID" value="XM_052263959.1"/>
</dbReference>
<name>A0A9C6TZC5_FRAOC</name>
<dbReference type="InterPro" id="IPR025110">
    <property type="entry name" value="AMP-bd_C"/>
</dbReference>
<dbReference type="EC" id="6.2.1.1" evidence="1"/>
<dbReference type="SUPFAM" id="SSF56801">
    <property type="entry name" value="Acetyl-CoA synthetase-like"/>
    <property type="match status" value="1"/>
</dbReference>
<organism evidence="3 4">
    <name type="scientific">Frankliniella occidentalis</name>
    <name type="common">Western flower thrips</name>
    <name type="synonym">Euthrips occidentalis</name>
    <dbReference type="NCBI Taxonomy" id="133901"/>
    <lineage>
        <taxon>Eukaryota</taxon>
        <taxon>Metazoa</taxon>
        <taxon>Ecdysozoa</taxon>
        <taxon>Arthropoda</taxon>
        <taxon>Hexapoda</taxon>
        <taxon>Insecta</taxon>
        <taxon>Pterygota</taxon>
        <taxon>Neoptera</taxon>
        <taxon>Paraneoptera</taxon>
        <taxon>Thysanoptera</taxon>
        <taxon>Terebrantia</taxon>
        <taxon>Thripoidea</taxon>
        <taxon>Thripidae</taxon>
        <taxon>Frankliniella</taxon>
    </lineage>
</organism>
<dbReference type="KEGG" id="foc:127748835"/>